<evidence type="ECO:0000256" key="1">
    <source>
        <dbReference type="ARBA" id="ARBA00004245"/>
    </source>
</evidence>
<proteinExistence type="inferred from homology"/>
<dbReference type="InterPro" id="IPR001752">
    <property type="entry name" value="Kinesin_motor_dom"/>
</dbReference>
<dbReference type="GO" id="GO:0003777">
    <property type="term" value="F:microtubule motor activity"/>
    <property type="evidence" value="ECO:0007669"/>
    <property type="project" value="InterPro"/>
</dbReference>
<comment type="similarity">
    <text evidence="8 9">Belongs to the TRAFAC class myosin-kinesin ATPase superfamily. Kinesin family.</text>
</comment>
<comment type="subcellular location">
    <subcellularLocation>
        <location evidence="1">Cytoplasm</location>
        <location evidence="1">Cytoskeleton</location>
    </subcellularLocation>
</comment>
<evidence type="ECO:0000256" key="8">
    <source>
        <dbReference type="PROSITE-ProRule" id="PRU00283"/>
    </source>
</evidence>
<gene>
    <name evidence="11" type="ORF">K505DRAFT_346188</name>
</gene>
<evidence type="ECO:0000256" key="2">
    <source>
        <dbReference type="ARBA" id="ARBA00022490"/>
    </source>
</evidence>
<protein>
    <recommendedName>
        <fullName evidence="9">Kinesin-like protein</fullName>
    </recommendedName>
</protein>
<dbReference type="Pfam" id="PF00225">
    <property type="entry name" value="Kinesin"/>
    <property type="match status" value="2"/>
</dbReference>
<keyword evidence="7" id="KW-0206">Cytoskeleton</keyword>
<keyword evidence="2" id="KW-0963">Cytoplasm</keyword>
<dbReference type="PROSITE" id="PS00411">
    <property type="entry name" value="KINESIN_MOTOR_1"/>
    <property type="match status" value="1"/>
</dbReference>
<dbReference type="InterPro" id="IPR027640">
    <property type="entry name" value="Kinesin-like_fam"/>
</dbReference>
<dbReference type="InterPro" id="IPR036961">
    <property type="entry name" value="Kinesin_motor_dom_sf"/>
</dbReference>
<dbReference type="SUPFAM" id="SSF52540">
    <property type="entry name" value="P-loop containing nucleoside triphosphate hydrolases"/>
    <property type="match status" value="1"/>
</dbReference>
<name>A0A6A6XRZ0_9PLEO</name>
<dbReference type="PRINTS" id="PR00380">
    <property type="entry name" value="KINESINHEAVY"/>
</dbReference>
<dbReference type="GO" id="GO:0005524">
    <property type="term" value="F:ATP binding"/>
    <property type="evidence" value="ECO:0007669"/>
    <property type="project" value="UniProtKB-UniRule"/>
</dbReference>
<keyword evidence="5 8" id="KW-0067">ATP-binding</keyword>
<keyword evidence="4 8" id="KW-0547">Nucleotide-binding</keyword>
<dbReference type="Gene3D" id="3.40.850.10">
    <property type="entry name" value="Kinesin motor domain"/>
    <property type="match status" value="1"/>
</dbReference>
<feature type="binding site" evidence="8">
    <location>
        <begin position="100"/>
        <end position="107"/>
    </location>
    <ligand>
        <name>ATP</name>
        <dbReference type="ChEBI" id="CHEBI:30616"/>
    </ligand>
</feature>
<dbReference type="PANTHER" id="PTHR47971">
    <property type="entry name" value="KINESIN-RELATED PROTEIN 6"/>
    <property type="match status" value="1"/>
</dbReference>
<keyword evidence="12" id="KW-1185">Reference proteome</keyword>
<keyword evidence="6 8" id="KW-0505">Motor protein</keyword>
<evidence type="ECO:0000313" key="12">
    <source>
        <dbReference type="Proteomes" id="UP000799757"/>
    </source>
</evidence>
<keyword evidence="3 9" id="KW-0493">Microtubule</keyword>
<evidence type="ECO:0000256" key="4">
    <source>
        <dbReference type="ARBA" id="ARBA00022741"/>
    </source>
</evidence>
<evidence type="ECO:0000313" key="11">
    <source>
        <dbReference type="EMBL" id="KAF2798998.1"/>
    </source>
</evidence>
<reference evidence="11" key="1">
    <citation type="journal article" date="2020" name="Stud. Mycol.">
        <title>101 Dothideomycetes genomes: a test case for predicting lifestyles and emergence of pathogens.</title>
        <authorList>
            <person name="Haridas S."/>
            <person name="Albert R."/>
            <person name="Binder M."/>
            <person name="Bloem J."/>
            <person name="Labutti K."/>
            <person name="Salamov A."/>
            <person name="Andreopoulos B."/>
            <person name="Baker S."/>
            <person name="Barry K."/>
            <person name="Bills G."/>
            <person name="Bluhm B."/>
            <person name="Cannon C."/>
            <person name="Castanera R."/>
            <person name="Culley D."/>
            <person name="Daum C."/>
            <person name="Ezra D."/>
            <person name="Gonzalez J."/>
            <person name="Henrissat B."/>
            <person name="Kuo A."/>
            <person name="Liang C."/>
            <person name="Lipzen A."/>
            <person name="Lutzoni F."/>
            <person name="Magnuson J."/>
            <person name="Mondo S."/>
            <person name="Nolan M."/>
            <person name="Ohm R."/>
            <person name="Pangilinan J."/>
            <person name="Park H.-J."/>
            <person name="Ramirez L."/>
            <person name="Alfaro M."/>
            <person name="Sun H."/>
            <person name="Tritt A."/>
            <person name="Yoshinaga Y."/>
            <person name="Zwiers L.-H."/>
            <person name="Turgeon B."/>
            <person name="Goodwin S."/>
            <person name="Spatafora J."/>
            <person name="Crous P."/>
            <person name="Grigoriev I."/>
        </authorList>
    </citation>
    <scope>NUCLEOTIDE SEQUENCE</scope>
    <source>
        <strain evidence="11">CBS 109.77</strain>
    </source>
</reference>
<dbReference type="PROSITE" id="PS50067">
    <property type="entry name" value="KINESIN_MOTOR_2"/>
    <property type="match status" value="1"/>
</dbReference>
<dbReference type="Proteomes" id="UP000799757">
    <property type="component" value="Unassembled WGS sequence"/>
</dbReference>
<dbReference type="OrthoDB" id="3176171at2759"/>
<feature type="domain" description="Kinesin motor" evidence="10">
    <location>
        <begin position="10"/>
        <end position="456"/>
    </location>
</feature>
<dbReference type="InterPro" id="IPR027417">
    <property type="entry name" value="P-loop_NTPase"/>
</dbReference>
<sequence length="462" mass="50548">MSHQHSQSSHFKTYVRWRPLSPNESSTAEIGRSVDQYESTHSISLSFEPHLYRPRTWKSGASFTEVFEAGAMNSSVFEGVVAPTLPRVMDGATCNFFAYGHSGSGKTHTIIGYNNEVDEQLGLALSASRDLFRALDEINIKLGGGTGQGNSEQDLGVAVRLYEIRGKLAVDLFNNNAECHVREGPDGQTHIRGKTEVLEDGKVRVRPIVAHPCCTIEELHSKLRAGLEMRKTGSSSVHDESSRTHAILEFEVVNKALLDARDAVIERESELVPVGKRATDVHLEEHKNAYIQTPEGKYTRNPDHTINQGRIDAAEAEKSEYETRLQLAEAAVVECFKSCQHSCLGGKFVFVDLAGSEYFVQGNDASVVGPKQTSQERQQGRQINADLFALKEVIRACALNHARIPFRSSPLTMVLRSHFLGSRGGLSAMILTVSPSEAQASATLSTLKYGNLVAVAGAVGKK</sequence>
<dbReference type="EMBL" id="MU001772">
    <property type="protein sequence ID" value="KAF2798998.1"/>
    <property type="molecule type" value="Genomic_DNA"/>
</dbReference>
<evidence type="ECO:0000256" key="3">
    <source>
        <dbReference type="ARBA" id="ARBA00022701"/>
    </source>
</evidence>
<dbReference type="SMART" id="SM00129">
    <property type="entry name" value="KISc"/>
    <property type="match status" value="1"/>
</dbReference>
<evidence type="ECO:0000256" key="5">
    <source>
        <dbReference type="ARBA" id="ARBA00022840"/>
    </source>
</evidence>
<evidence type="ECO:0000256" key="9">
    <source>
        <dbReference type="RuleBase" id="RU000394"/>
    </source>
</evidence>
<accession>A0A6A6XRZ0</accession>
<keyword evidence="11" id="KW-0378">Hydrolase</keyword>
<evidence type="ECO:0000256" key="6">
    <source>
        <dbReference type="ARBA" id="ARBA00023175"/>
    </source>
</evidence>
<dbReference type="GO" id="GO:0016787">
    <property type="term" value="F:hydrolase activity"/>
    <property type="evidence" value="ECO:0007669"/>
    <property type="project" value="UniProtKB-KW"/>
</dbReference>
<dbReference type="PANTHER" id="PTHR47971:SF8">
    <property type="entry name" value="KINESIN-LIKE PROTEIN"/>
    <property type="match status" value="1"/>
</dbReference>
<dbReference type="GO" id="GO:0005874">
    <property type="term" value="C:microtubule"/>
    <property type="evidence" value="ECO:0007669"/>
    <property type="project" value="UniProtKB-KW"/>
</dbReference>
<dbReference type="GO" id="GO:0007019">
    <property type="term" value="P:microtubule depolymerization"/>
    <property type="evidence" value="ECO:0007669"/>
    <property type="project" value="TreeGrafter"/>
</dbReference>
<dbReference type="AlphaFoldDB" id="A0A6A6XRZ0"/>
<dbReference type="InterPro" id="IPR019821">
    <property type="entry name" value="Kinesin_motor_CS"/>
</dbReference>
<dbReference type="GO" id="GO:0008017">
    <property type="term" value="F:microtubule binding"/>
    <property type="evidence" value="ECO:0007669"/>
    <property type="project" value="InterPro"/>
</dbReference>
<evidence type="ECO:0000259" key="10">
    <source>
        <dbReference type="PROSITE" id="PS50067"/>
    </source>
</evidence>
<organism evidence="11 12">
    <name type="scientific">Melanomma pulvis-pyrius CBS 109.77</name>
    <dbReference type="NCBI Taxonomy" id="1314802"/>
    <lineage>
        <taxon>Eukaryota</taxon>
        <taxon>Fungi</taxon>
        <taxon>Dikarya</taxon>
        <taxon>Ascomycota</taxon>
        <taxon>Pezizomycotina</taxon>
        <taxon>Dothideomycetes</taxon>
        <taxon>Pleosporomycetidae</taxon>
        <taxon>Pleosporales</taxon>
        <taxon>Melanommataceae</taxon>
        <taxon>Melanomma</taxon>
    </lineage>
</organism>
<evidence type="ECO:0000256" key="7">
    <source>
        <dbReference type="ARBA" id="ARBA00023212"/>
    </source>
</evidence>
<dbReference type="GO" id="GO:0007018">
    <property type="term" value="P:microtubule-based movement"/>
    <property type="evidence" value="ECO:0007669"/>
    <property type="project" value="InterPro"/>
</dbReference>